<keyword evidence="1" id="KW-0175">Coiled coil</keyword>
<protein>
    <submittedName>
        <fullName evidence="4">DUF438 domain-containing protein</fullName>
    </submittedName>
</protein>
<organism evidence="4 5">
    <name type="scientific">Clostridium bovifaecis</name>
    <dbReference type="NCBI Taxonomy" id="2184719"/>
    <lineage>
        <taxon>Bacteria</taxon>
        <taxon>Bacillati</taxon>
        <taxon>Bacillota</taxon>
        <taxon>Clostridia</taxon>
        <taxon>Eubacteriales</taxon>
        <taxon>Clostridiaceae</taxon>
        <taxon>Clostridium</taxon>
    </lineage>
</organism>
<evidence type="ECO:0000256" key="1">
    <source>
        <dbReference type="SAM" id="Coils"/>
    </source>
</evidence>
<name>A0A6I6ER96_9CLOT</name>
<proteinExistence type="predicted"/>
<dbReference type="AlphaFoldDB" id="A0A6I6ER96"/>
<feature type="coiled-coil region" evidence="1">
    <location>
        <begin position="86"/>
        <end position="116"/>
    </location>
</feature>
<evidence type="ECO:0000313" key="5">
    <source>
        <dbReference type="Proteomes" id="UP000422764"/>
    </source>
</evidence>
<feature type="domain" description="DUF438" evidence="3">
    <location>
        <begin position="9"/>
        <end position="74"/>
    </location>
</feature>
<evidence type="ECO:0000313" key="4">
    <source>
        <dbReference type="EMBL" id="QGU94690.1"/>
    </source>
</evidence>
<dbReference type="EMBL" id="CP046522">
    <property type="protein sequence ID" value="QGU94690.1"/>
    <property type="molecule type" value="Genomic_DNA"/>
</dbReference>
<dbReference type="Pfam" id="PF04282">
    <property type="entry name" value="DUF438"/>
    <property type="match status" value="1"/>
</dbReference>
<accession>A0A6I6ER96</accession>
<dbReference type="Pfam" id="PF01814">
    <property type="entry name" value="Hemerythrin"/>
    <property type="match status" value="1"/>
</dbReference>
<feature type="domain" description="Hemerythrin-like" evidence="2">
    <location>
        <begin position="85"/>
        <end position="220"/>
    </location>
</feature>
<evidence type="ECO:0000259" key="2">
    <source>
        <dbReference type="Pfam" id="PF01814"/>
    </source>
</evidence>
<dbReference type="Proteomes" id="UP000422764">
    <property type="component" value="Chromosome"/>
</dbReference>
<dbReference type="Gene3D" id="1.20.120.520">
    <property type="entry name" value="nmb1532 protein domain like"/>
    <property type="match status" value="1"/>
</dbReference>
<gene>
    <name evidence="4" type="ORF">GOM49_05825</name>
</gene>
<dbReference type="PANTHER" id="PTHR39966">
    <property type="entry name" value="BLL2471 PROTEIN-RELATED"/>
    <property type="match status" value="1"/>
</dbReference>
<dbReference type="InterPro" id="IPR007380">
    <property type="entry name" value="DUF438"/>
</dbReference>
<evidence type="ECO:0000259" key="3">
    <source>
        <dbReference type="Pfam" id="PF04282"/>
    </source>
</evidence>
<keyword evidence="5" id="KW-1185">Reference proteome</keyword>
<dbReference type="GO" id="GO:0005886">
    <property type="term" value="C:plasma membrane"/>
    <property type="evidence" value="ECO:0007669"/>
    <property type="project" value="TreeGrafter"/>
</dbReference>
<dbReference type="InterPro" id="IPR012312">
    <property type="entry name" value="Hemerythrin-like"/>
</dbReference>
<sequence length="251" mass="29508">MDNKKIEKLTQVLKKLNSEGVTEDLRKEALKIVSNINPLELSIAEQNLIDEGMNPHDLRHLCDIHMEVLKDELDKIKTQIHKGHVLRTLISEHDKILELLTELEELNSKIQGMESYDCNTDEFKRLATLADKILDAEKHHKREEDVLFLEMENRQVTGPTRIMRMEHDDLRARKKQLKNIAEFVPQLDFNTFKKTLDEVSKYIVFNLKDHIFKENYILYPSALESIKDEGAWEEMKKRCDDIGYCSFTIKE</sequence>
<dbReference type="PANTHER" id="PTHR39966:SF3">
    <property type="entry name" value="DUF438 DOMAIN-CONTAINING PROTEIN"/>
    <property type="match status" value="1"/>
</dbReference>
<reference evidence="4 5" key="1">
    <citation type="submission" date="2019-12" db="EMBL/GenBank/DDBJ databases">
        <title>Genome sequenceing of Clostridium bovifaecis.</title>
        <authorList>
            <person name="Yao Y."/>
        </authorList>
    </citation>
    <scope>NUCLEOTIDE SEQUENCE [LARGE SCALE GENOMIC DNA]</scope>
    <source>
        <strain evidence="4 5">BXX</strain>
    </source>
</reference>